<dbReference type="GO" id="GO:0003824">
    <property type="term" value="F:catalytic activity"/>
    <property type="evidence" value="ECO:0007669"/>
    <property type="project" value="InterPro"/>
</dbReference>
<comment type="caution">
    <text evidence="1">Lacks conserved residue(s) required for the propagation of feature annotation.</text>
</comment>
<protein>
    <submittedName>
        <fullName evidence="3">HIT family protein</fullName>
    </submittedName>
</protein>
<keyword evidence="4" id="KW-1185">Reference proteome</keyword>
<dbReference type="InterPro" id="IPR011146">
    <property type="entry name" value="HIT-like"/>
</dbReference>
<dbReference type="RefSeq" id="WP_250935553.1">
    <property type="nucleotide sequence ID" value="NZ_JAMLJK010000001.1"/>
</dbReference>
<comment type="caution">
    <text evidence="3">The sequence shown here is derived from an EMBL/GenBank/DDBJ whole genome shotgun (WGS) entry which is preliminary data.</text>
</comment>
<dbReference type="Gene3D" id="3.30.428.10">
    <property type="entry name" value="HIT-like"/>
    <property type="match status" value="1"/>
</dbReference>
<dbReference type="SUPFAM" id="SSF54197">
    <property type="entry name" value="HIT-like"/>
    <property type="match status" value="1"/>
</dbReference>
<dbReference type="Proteomes" id="UP001165678">
    <property type="component" value="Unassembled WGS sequence"/>
</dbReference>
<dbReference type="InterPro" id="IPR036265">
    <property type="entry name" value="HIT-like_sf"/>
</dbReference>
<dbReference type="Pfam" id="PF01230">
    <property type="entry name" value="HIT"/>
    <property type="match status" value="1"/>
</dbReference>
<evidence type="ECO:0000313" key="4">
    <source>
        <dbReference type="Proteomes" id="UP001165678"/>
    </source>
</evidence>
<gene>
    <name evidence="3" type="ORF">OQ287_09540</name>
</gene>
<dbReference type="AlphaFoldDB" id="A0AA41ZH65"/>
<dbReference type="InterPro" id="IPR026026">
    <property type="entry name" value="HIT_Hint"/>
</dbReference>
<sequence>MALFTLDPRLAADTHLLGRISLTDDLPCQVRLLDDVRYSWLVLVPEQPECTEAFDLPAAGWLSLMEYTARWSRILKQHHGADKINIGALGNVVSQLHLHLVVRHRTDPAWPGPVWGHSTAVPYTPTQLAEQKNIMCRLLIPDNQTT</sequence>
<name>A0AA41ZH65_9GAMM</name>
<dbReference type="PIRSF" id="PIRSF000714">
    <property type="entry name" value="HIT"/>
    <property type="match status" value="1"/>
</dbReference>
<evidence type="ECO:0000313" key="3">
    <source>
        <dbReference type="EMBL" id="MCX2524485.1"/>
    </source>
</evidence>
<reference evidence="3" key="1">
    <citation type="submission" date="2022-11" db="EMBL/GenBank/DDBJ databases">
        <title>Larsenimonas rhizosphaerae sp. nov., isolated from a tidal mudflat.</title>
        <authorList>
            <person name="Lee S.D."/>
            <person name="Kim I.S."/>
        </authorList>
    </citation>
    <scope>NUCLEOTIDE SEQUENCE</scope>
    <source>
        <strain evidence="3">GH2-1</strain>
    </source>
</reference>
<accession>A0AA41ZH65</accession>
<evidence type="ECO:0000259" key="2">
    <source>
        <dbReference type="PROSITE" id="PS51084"/>
    </source>
</evidence>
<feature type="domain" description="HIT" evidence="2">
    <location>
        <begin position="41"/>
        <end position="110"/>
    </location>
</feature>
<evidence type="ECO:0000256" key="1">
    <source>
        <dbReference type="PROSITE-ProRule" id="PRU00464"/>
    </source>
</evidence>
<dbReference type="PROSITE" id="PS51084">
    <property type="entry name" value="HIT_2"/>
    <property type="match status" value="1"/>
</dbReference>
<organism evidence="3 4">
    <name type="scientific">Larsenimonas rhizosphaerae</name>
    <dbReference type="NCBI Taxonomy" id="2944682"/>
    <lineage>
        <taxon>Bacteria</taxon>
        <taxon>Pseudomonadati</taxon>
        <taxon>Pseudomonadota</taxon>
        <taxon>Gammaproteobacteria</taxon>
        <taxon>Oceanospirillales</taxon>
        <taxon>Halomonadaceae</taxon>
        <taxon>Larsenimonas</taxon>
    </lineage>
</organism>
<proteinExistence type="predicted"/>
<dbReference type="EMBL" id="JAPIVE010000002">
    <property type="protein sequence ID" value="MCX2524485.1"/>
    <property type="molecule type" value="Genomic_DNA"/>
</dbReference>